<name>A0A6A6ES92_9PEZI</name>
<evidence type="ECO:0000313" key="4">
    <source>
        <dbReference type="Proteomes" id="UP000800200"/>
    </source>
</evidence>
<dbReference type="OrthoDB" id="2133190at2759"/>
<dbReference type="InterPro" id="IPR011598">
    <property type="entry name" value="bHLH_dom"/>
</dbReference>
<evidence type="ECO:0000259" key="2">
    <source>
        <dbReference type="PROSITE" id="PS50888"/>
    </source>
</evidence>
<dbReference type="PANTHER" id="PTHR47336">
    <property type="entry name" value="TRANSCRIPTION FACTOR HMS1-RELATED"/>
    <property type="match status" value="1"/>
</dbReference>
<feature type="compositionally biased region" description="Polar residues" evidence="1">
    <location>
        <begin position="205"/>
        <end position="217"/>
    </location>
</feature>
<keyword evidence="4" id="KW-1185">Reference proteome</keyword>
<dbReference type="PANTHER" id="PTHR47336:SF2">
    <property type="entry name" value="TRANSCRIPTION FACTOR HMS1-RELATED"/>
    <property type="match status" value="1"/>
</dbReference>
<gene>
    <name evidence="3" type="ORF">K469DRAFT_795206</name>
</gene>
<reference evidence="3" key="1">
    <citation type="journal article" date="2020" name="Stud. Mycol.">
        <title>101 Dothideomycetes genomes: a test case for predicting lifestyles and emergence of pathogens.</title>
        <authorList>
            <person name="Haridas S."/>
            <person name="Albert R."/>
            <person name="Binder M."/>
            <person name="Bloem J."/>
            <person name="Labutti K."/>
            <person name="Salamov A."/>
            <person name="Andreopoulos B."/>
            <person name="Baker S."/>
            <person name="Barry K."/>
            <person name="Bills G."/>
            <person name="Bluhm B."/>
            <person name="Cannon C."/>
            <person name="Castanera R."/>
            <person name="Culley D."/>
            <person name="Daum C."/>
            <person name="Ezra D."/>
            <person name="Gonzalez J."/>
            <person name="Henrissat B."/>
            <person name="Kuo A."/>
            <person name="Liang C."/>
            <person name="Lipzen A."/>
            <person name="Lutzoni F."/>
            <person name="Magnuson J."/>
            <person name="Mondo S."/>
            <person name="Nolan M."/>
            <person name="Ohm R."/>
            <person name="Pangilinan J."/>
            <person name="Park H.-J."/>
            <person name="Ramirez L."/>
            <person name="Alfaro M."/>
            <person name="Sun H."/>
            <person name="Tritt A."/>
            <person name="Yoshinaga Y."/>
            <person name="Zwiers L.-H."/>
            <person name="Turgeon B."/>
            <person name="Goodwin S."/>
            <person name="Spatafora J."/>
            <person name="Crous P."/>
            <person name="Grigoriev I."/>
        </authorList>
    </citation>
    <scope>NUCLEOTIDE SEQUENCE</scope>
    <source>
        <strain evidence="3">CBS 207.26</strain>
    </source>
</reference>
<feature type="region of interest" description="Disordered" evidence="1">
    <location>
        <begin position="134"/>
        <end position="228"/>
    </location>
</feature>
<sequence length="317" mass="34946">MTVDWALFTHLDPLVDAGQACPSSHYSPVNEEFFYPDAFDRGYIADSYTIRPDYSLDDWVDIDFFDQTLNNVELPASLAPKNHAVFNATSPAAASAATNSNMSQWPTVNPEPFGRLGNCNDAFTSDLPFGAINSDSFESSSSSPQGSSPTLPPCGDCPQQVPASPASSHSSLKRESTDDGVEDEPALKRVQRKRGRPRINRSETDATNYQTGNSPKSRPSRRLPHNQVERKYREGLNSELERLRRAVPTLPQRDSGDLTGSLRPSKTMVLASAIDYIKAIKAERDSLLEENEGLRGIRPSNVQAAVKLRNYGRRKAT</sequence>
<dbReference type="PROSITE" id="PS50888">
    <property type="entry name" value="BHLH"/>
    <property type="match status" value="1"/>
</dbReference>
<feature type="compositionally biased region" description="Low complexity" evidence="1">
    <location>
        <begin position="134"/>
        <end position="149"/>
    </location>
</feature>
<dbReference type="SUPFAM" id="SSF47459">
    <property type="entry name" value="HLH, helix-loop-helix DNA-binding domain"/>
    <property type="match status" value="1"/>
</dbReference>
<dbReference type="CDD" id="cd11395">
    <property type="entry name" value="bHLHzip_SREBP_like"/>
    <property type="match status" value="1"/>
</dbReference>
<feature type="compositionally biased region" description="Basic residues" evidence="1">
    <location>
        <begin position="189"/>
        <end position="199"/>
    </location>
</feature>
<evidence type="ECO:0000313" key="3">
    <source>
        <dbReference type="EMBL" id="KAF2192950.1"/>
    </source>
</evidence>
<dbReference type="Proteomes" id="UP000800200">
    <property type="component" value="Unassembled WGS sequence"/>
</dbReference>
<organism evidence="3 4">
    <name type="scientific">Zopfia rhizophila CBS 207.26</name>
    <dbReference type="NCBI Taxonomy" id="1314779"/>
    <lineage>
        <taxon>Eukaryota</taxon>
        <taxon>Fungi</taxon>
        <taxon>Dikarya</taxon>
        <taxon>Ascomycota</taxon>
        <taxon>Pezizomycotina</taxon>
        <taxon>Dothideomycetes</taxon>
        <taxon>Dothideomycetes incertae sedis</taxon>
        <taxon>Zopfiaceae</taxon>
        <taxon>Zopfia</taxon>
    </lineage>
</organism>
<accession>A0A6A6ES92</accession>
<protein>
    <recommendedName>
        <fullName evidence="2">BHLH domain-containing protein</fullName>
    </recommendedName>
</protein>
<dbReference type="Gene3D" id="4.10.280.10">
    <property type="entry name" value="Helix-loop-helix DNA-binding domain"/>
    <property type="match status" value="1"/>
</dbReference>
<dbReference type="SMART" id="SM00353">
    <property type="entry name" value="HLH"/>
    <property type="match status" value="1"/>
</dbReference>
<evidence type="ECO:0000256" key="1">
    <source>
        <dbReference type="SAM" id="MobiDB-lite"/>
    </source>
</evidence>
<dbReference type="EMBL" id="ML994614">
    <property type="protein sequence ID" value="KAF2192950.1"/>
    <property type="molecule type" value="Genomic_DNA"/>
</dbReference>
<dbReference type="AlphaFoldDB" id="A0A6A6ES92"/>
<dbReference type="Pfam" id="PF00010">
    <property type="entry name" value="HLH"/>
    <property type="match status" value="1"/>
</dbReference>
<dbReference type="GO" id="GO:0046983">
    <property type="term" value="F:protein dimerization activity"/>
    <property type="evidence" value="ECO:0007669"/>
    <property type="project" value="InterPro"/>
</dbReference>
<dbReference type="InterPro" id="IPR036638">
    <property type="entry name" value="HLH_DNA-bd_sf"/>
</dbReference>
<proteinExistence type="predicted"/>
<feature type="domain" description="BHLH" evidence="2">
    <location>
        <begin position="220"/>
        <end position="280"/>
    </location>
</feature>
<feature type="compositionally biased region" description="Polar residues" evidence="1">
    <location>
        <begin position="161"/>
        <end position="170"/>
    </location>
</feature>
<dbReference type="InterPro" id="IPR052099">
    <property type="entry name" value="Regulatory_TF_Diverse"/>
</dbReference>